<dbReference type="Proteomes" id="UP000499080">
    <property type="component" value="Unassembled WGS sequence"/>
</dbReference>
<comment type="caution">
    <text evidence="2">The sequence shown here is derived from an EMBL/GenBank/DDBJ whole genome shotgun (WGS) entry which is preliminary data.</text>
</comment>
<name>A0A4Y2Q086_ARAVE</name>
<evidence type="ECO:0000256" key="1">
    <source>
        <dbReference type="SAM" id="MobiDB-lite"/>
    </source>
</evidence>
<evidence type="ECO:0000313" key="2">
    <source>
        <dbReference type="EMBL" id="GBN55756.1"/>
    </source>
</evidence>
<feature type="non-terminal residue" evidence="2">
    <location>
        <position position="1"/>
    </location>
</feature>
<organism evidence="2 3">
    <name type="scientific">Araneus ventricosus</name>
    <name type="common">Orbweaver spider</name>
    <name type="synonym">Epeira ventricosa</name>
    <dbReference type="NCBI Taxonomy" id="182803"/>
    <lineage>
        <taxon>Eukaryota</taxon>
        <taxon>Metazoa</taxon>
        <taxon>Ecdysozoa</taxon>
        <taxon>Arthropoda</taxon>
        <taxon>Chelicerata</taxon>
        <taxon>Arachnida</taxon>
        <taxon>Araneae</taxon>
        <taxon>Araneomorphae</taxon>
        <taxon>Entelegynae</taxon>
        <taxon>Araneoidea</taxon>
        <taxon>Araneidae</taxon>
        <taxon>Araneus</taxon>
    </lineage>
</organism>
<protein>
    <submittedName>
        <fullName evidence="2">Uncharacterized protein</fullName>
    </submittedName>
</protein>
<feature type="compositionally biased region" description="Polar residues" evidence="1">
    <location>
        <begin position="90"/>
        <end position="104"/>
    </location>
</feature>
<keyword evidence="3" id="KW-1185">Reference proteome</keyword>
<sequence length="132" mass="14542">LLIPGRYVDRHRINCTPPPINSSGINGTANIKERFDDEPNVLCYSTFVGVAEATLPHHQSVLMVKWRMCAVRRRDDPVLAPREIAKIASAQNAAPNLRSFTPQSGAARGAGEYASRSTKRNQRKDPEESDSG</sequence>
<reference evidence="2 3" key="1">
    <citation type="journal article" date="2019" name="Sci. Rep.">
        <title>Orb-weaving spider Araneus ventricosus genome elucidates the spidroin gene catalogue.</title>
        <authorList>
            <person name="Kono N."/>
            <person name="Nakamura H."/>
            <person name="Ohtoshi R."/>
            <person name="Moran D.A.P."/>
            <person name="Shinohara A."/>
            <person name="Yoshida Y."/>
            <person name="Fujiwara M."/>
            <person name="Mori M."/>
            <person name="Tomita M."/>
            <person name="Arakawa K."/>
        </authorList>
    </citation>
    <scope>NUCLEOTIDE SEQUENCE [LARGE SCALE GENOMIC DNA]</scope>
</reference>
<dbReference type="EMBL" id="BGPR01012374">
    <property type="protein sequence ID" value="GBN55756.1"/>
    <property type="molecule type" value="Genomic_DNA"/>
</dbReference>
<gene>
    <name evidence="2" type="ORF">AVEN_90306_1</name>
</gene>
<proteinExistence type="predicted"/>
<accession>A0A4Y2Q086</accession>
<feature type="region of interest" description="Disordered" evidence="1">
    <location>
        <begin position="90"/>
        <end position="132"/>
    </location>
</feature>
<dbReference type="AlphaFoldDB" id="A0A4Y2Q086"/>
<evidence type="ECO:0000313" key="3">
    <source>
        <dbReference type="Proteomes" id="UP000499080"/>
    </source>
</evidence>